<gene>
    <name evidence="4" type="ORF">R9Z33_01920</name>
</gene>
<evidence type="ECO:0000259" key="3">
    <source>
        <dbReference type="PROSITE" id="PS51371"/>
    </source>
</evidence>
<dbReference type="PROSITE" id="PS51371">
    <property type="entry name" value="CBS"/>
    <property type="match status" value="2"/>
</dbReference>
<dbReference type="Gene3D" id="3.10.580.10">
    <property type="entry name" value="CBS-domain"/>
    <property type="match status" value="1"/>
</dbReference>
<dbReference type="EMBL" id="CP137852">
    <property type="protein sequence ID" value="WPB85642.1"/>
    <property type="molecule type" value="Genomic_DNA"/>
</dbReference>
<organism evidence="4 5">
    <name type="scientific">Sediminicoccus rosea</name>
    <dbReference type="NCBI Taxonomy" id="1225128"/>
    <lineage>
        <taxon>Bacteria</taxon>
        <taxon>Pseudomonadati</taxon>
        <taxon>Pseudomonadota</taxon>
        <taxon>Alphaproteobacteria</taxon>
        <taxon>Acetobacterales</taxon>
        <taxon>Roseomonadaceae</taxon>
        <taxon>Sediminicoccus</taxon>
    </lineage>
</organism>
<protein>
    <submittedName>
        <fullName evidence="4">CBS domain-containing protein</fullName>
    </submittedName>
</protein>
<dbReference type="InterPro" id="IPR000644">
    <property type="entry name" value="CBS_dom"/>
</dbReference>
<accession>A0ABZ0PJJ1</accession>
<dbReference type="SUPFAM" id="SSF54631">
    <property type="entry name" value="CBS-domain pair"/>
    <property type="match status" value="1"/>
</dbReference>
<proteinExistence type="predicted"/>
<name>A0ABZ0PJJ1_9PROT</name>
<dbReference type="InterPro" id="IPR046342">
    <property type="entry name" value="CBS_dom_sf"/>
</dbReference>
<evidence type="ECO:0000256" key="2">
    <source>
        <dbReference type="PROSITE-ProRule" id="PRU00703"/>
    </source>
</evidence>
<keyword evidence="1 2" id="KW-0129">CBS domain</keyword>
<dbReference type="PANTHER" id="PTHR43080">
    <property type="entry name" value="CBS DOMAIN-CONTAINING PROTEIN CBSX3, MITOCHONDRIAL"/>
    <property type="match status" value="1"/>
</dbReference>
<dbReference type="InterPro" id="IPR051257">
    <property type="entry name" value="Diverse_CBS-Domain"/>
</dbReference>
<dbReference type="Pfam" id="PF00571">
    <property type="entry name" value="CBS"/>
    <property type="match status" value="2"/>
</dbReference>
<keyword evidence="5" id="KW-1185">Reference proteome</keyword>
<dbReference type="PANTHER" id="PTHR43080:SF2">
    <property type="entry name" value="CBS DOMAIN-CONTAINING PROTEIN"/>
    <property type="match status" value="1"/>
</dbReference>
<dbReference type="SMART" id="SM00116">
    <property type="entry name" value="CBS"/>
    <property type="match status" value="2"/>
</dbReference>
<feature type="domain" description="CBS" evidence="3">
    <location>
        <begin position="6"/>
        <end position="67"/>
    </location>
</feature>
<evidence type="ECO:0000313" key="5">
    <source>
        <dbReference type="Proteomes" id="UP001305521"/>
    </source>
</evidence>
<evidence type="ECO:0000256" key="1">
    <source>
        <dbReference type="ARBA" id="ARBA00023122"/>
    </source>
</evidence>
<evidence type="ECO:0000313" key="4">
    <source>
        <dbReference type="EMBL" id="WPB85642.1"/>
    </source>
</evidence>
<dbReference type="CDD" id="cd04623">
    <property type="entry name" value="CBS_pair_bac_euk"/>
    <property type="match status" value="1"/>
</dbReference>
<reference evidence="4 5" key="1">
    <citation type="submission" date="2023-11" db="EMBL/GenBank/DDBJ databases">
        <title>Arctic aerobic anoxygenic photoheterotroph Sediminicoccus rosea KRV36 adapts its photosynthesis to long days of polar summer.</title>
        <authorList>
            <person name="Tomasch J."/>
            <person name="Kopejtka K."/>
            <person name="Bily T."/>
            <person name="Gardiner A.T."/>
            <person name="Gardian Z."/>
            <person name="Shivaramu S."/>
            <person name="Koblizek M."/>
            <person name="Engelhardt F."/>
            <person name="Kaftan D."/>
        </authorList>
    </citation>
    <scope>NUCLEOTIDE SEQUENCE [LARGE SCALE GENOMIC DNA]</scope>
    <source>
        <strain evidence="4 5">R-30</strain>
    </source>
</reference>
<feature type="domain" description="CBS" evidence="3">
    <location>
        <begin position="76"/>
        <end position="133"/>
    </location>
</feature>
<dbReference type="InterPro" id="IPR044725">
    <property type="entry name" value="CBSX3_CBS_dom"/>
</dbReference>
<dbReference type="RefSeq" id="WP_318649616.1">
    <property type="nucleotide sequence ID" value="NZ_CP137852.1"/>
</dbReference>
<dbReference type="Proteomes" id="UP001305521">
    <property type="component" value="Chromosome"/>
</dbReference>
<sequence length="145" mass="15409">MVISNILRGKGSQVISVRTGDCVASITRTLAQHRIGAVLVVEGDGTVLGIVSERDIVRALAGMGEAVTRMTAGQLMTRVLHTVNPRSSVQEALQLMTDRRVRHLPVLEADGALAGMVSIGDLVKARIAEAEQEAEELKHYVATAG</sequence>